<evidence type="ECO:0000313" key="2">
    <source>
        <dbReference type="EMBL" id="AGK96724.1"/>
    </source>
</evidence>
<keyword evidence="1" id="KW-0812">Transmembrane</keyword>
<dbReference type="OrthoDB" id="190287at2"/>
<keyword evidence="1" id="KW-0472">Membrane</keyword>
<feature type="transmembrane region" description="Helical" evidence="1">
    <location>
        <begin position="45"/>
        <end position="77"/>
    </location>
</feature>
<dbReference type="HOGENOM" id="CLU_091283_0_0_9"/>
<gene>
    <name evidence="2" type="ORF">Clopa_1821</name>
</gene>
<keyword evidence="1" id="KW-1133">Transmembrane helix</keyword>
<proteinExistence type="predicted"/>
<organism evidence="2 3">
    <name type="scientific">Clostridium pasteurianum BC1</name>
    <dbReference type="NCBI Taxonomy" id="86416"/>
    <lineage>
        <taxon>Bacteria</taxon>
        <taxon>Bacillati</taxon>
        <taxon>Bacillota</taxon>
        <taxon>Clostridia</taxon>
        <taxon>Eubacteriales</taxon>
        <taxon>Clostridiaceae</taxon>
        <taxon>Clostridium</taxon>
    </lineage>
</organism>
<dbReference type="KEGG" id="cpas:Clopa_1821"/>
<dbReference type="AlphaFoldDB" id="R4K875"/>
<dbReference type="InterPro" id="IPR036280">
    <property type="entry name" value="Multihaem_cyt_sf"/>
</dbReference>
<dbReference type="SUPFAM" id="SSF48695">
    <property type="entry name" value="Multiheme cytochromes"/>
    <property type="match status" value="1"/>
</dbReference>
<accession>R4K875</accession>
<dbReference type="Proteomes" id="UP000013523">
    <property type="component" value="Chromosome"/>
</dbReference>
<keyword evidence="3" id="KW-1185">Reference proteome</keyword>
<dbReference type="NCBIfam" id="TIGR01909">
    <property type="entry name" value="C_GCAxxG_C_C"/>
    <property type="match status" value="1"/>
</dbReference>
<sequence length="160" mass="17452">MAKQVDVERIKNIAEGYHRNGDFYCSESVVKSIKDEFELPIPDDIIAAASGFAVGIGGSGCTCGAVTGGIMALGLFFGRTEAKDKKVEKAKALSNELHEFFRNRHKCLCCRVLTKGMEIGSSEHKAQCVSFTGEVAKEVAKIIIRESGNKYIEKENSNEV</sequence>
<dbReference type="EMBL" id="CP003261">
    <property type="protein sequence ID" value="AGK96724.1"/>
    <property type="molecule type" value="Genomic_DNA"/>
</dbReference>
<dbReference type="PATRIC" id="fig|86416.3.peg.1796"/>
<dbReference type="Pfam" id="PF09719">
    <property type="entry name" value="C_GCAxxG_C_C"/>
    <property type="match status" value="1"/>
</dbReference>
<dbReference type="STRING" id="86416.Clopa_1821"/>
<dbReference type="eggNOG" id="ENOG5030CC5">
    <property type="taxonomic scope" value="Bacteria"/>
</dbReference>
<name>R4K875_CLOPA</name>
<dbReference type="InterPro" id="IPR010181">
    <property type="entry name" value="CGCAxxGCC_motif"/>
</dbReference>
<evidence type="ECO:0000256" key="1">
    <source>
        <dbReference type="SAM" id="Phobius"/>
    </source>
</evidence>
<evidence type="ECO:0000313" key="3">
    <source>
        <dbReference type="Proteomes" id="UP000013523"/>
    </source>
</evidence>
<dbReference type="RefSeq" id="WP_015615042.1">
    <property type="nucleotide sequence ID" value="NC_021182.1"/>
</dbReference>
<reference evidence="2 3" key="1">
    <citation type="submission" date="2012-01" db="EMBL/GenBank/DDBJ databases">
        <title>Complete sequence of chromosome of Clostridium pasteurianum BC1.</title>
        <authorList>
            <consortium name="US DOE Joint Genome Institute"/>
            <person name="Lucas S."/>
            <person name="Han J."/>
            <person name="Lapidus A."/>
            <person name="Cheng J.-F."/>
            <person name="Goodwin L."/>
            <person name="Pitluck S."/>
            <person name="Peters L."/>
            <person name="Mikhailova N."/>
            <person name="Teshima H."/>
            <person name="Detter J.C."/>
            <person name="Han C."/>
            <person name="Tapia R."/>
            <person name="Land M."/>
            <person name="Hauser L."/>
            <person name="Kyrpides N."/>
            <person name="Ivanova N."/>
            <person name="Pagani I."/>
            <person name="Dunn J."/>
            <person name="Taghavi S."/>
            <person name="Francis A."/>
            <person name="van der Lelie D."/>
            <person name="Woyke T."/>
        </authorList>
    </citation>
    <scope>NUCLEOTIDE SEQUENCE [LARGE SCALE GENOMIC DNA]</scope>
    <source>
        <strain evidence="2 3">BC1</strain>
    </source>
</reference>
<protein>
    <submittedName>
        <fullName evidence="2">C_GCAxxG_C_C family probable redox protein</fullName>
    </submittedName>
</protein>